<accession>E9FVV1</accession>
<dbReference type="Proteomes" id="UP000000305">
    <property type="component" value="Unassembled WGS sequence"/>
</dbReference>
<dbReference type="InParanoid" id="E9FVV1"/>
<comment type="subcellular location">
    <subcellularLocation>
        <location evidence="1">Membrane</location>
        <topology evidence="1">Single-pass membrane protein</topology>
    </subcellularLocation>
</comment>
<evidence type="ECO:0000256" key="3">
    <source>
        <dbReference type="ARBA" id="ARBA00022989"/>
    </source>
</evidence>
<dbReference type="KEGG" id="dpx:DAPPUDRAFT_310869"/>
<protein>
    <submittedName>
        <fullName evidence="6">Dappu diuretic hormone DH53</fullName>
    </submittedName>
</protein>
<dbReference type="InterPro" id="IPR029208">
    <property type="entry name" value="COX14"/>
</dbReference>
<evidence type="ECO:0000313" key="6">
    <source>
        <dbReference type="EMBL" id="EFX89039.1"/>
    </source>
</evidence>
<dbReference type="GO" id="GO:0016020">
    <property type="term" value="C:membrane"/>
    <property type="evidence" value="ECO:0007669"/>
    <property type="project" value="UniProtKB-SubCell"/>
</dbReference>
<evidence type="ECO:0000256" key="5">
    <source>
        <dbReference type="SAM" id="MobiDB-lite"/>
    </source>
</evidence>
<keyword evidence="7" id="KW-1185">Reference proteome</keyword>
<proteinExistence type="predicted"/>
<name>E9FVV1_DAPPU</name>
<feature type="region of interest" description="Disordered" evidence="5">
    <location>
        <begin position="1"/>
        <end position="23"/>
    </location>
</feature>
<evidence type="ECO:0000256" key="4">
    <source>
        <dbReference type="ARBA" id="ARBA00023136"/>
    </source>
</evidence>
<organism evidence="6 7">
    <name type="scientific">Daphnia pulex</name>
    <name type="common">Water flea</name>
    <dbReference type="NCBI Taxonomy" id="6669"/>
    <lineage>
        <taxon>Eukaryota</taxon>
        <taxon>Metazoa</taxon>
        <taxon>Ecdysozoa</taxon>
        <taxon>Arthropoda</taxon>
        <taxon>Crustacea</taxon>
        <taxon>Branchiopoda</taxon>
        <taxon>Diplostraca</taxon>
        <taxon>Cladocera</taxon>
        <taxon>Anomopoda</taxon>
        <taxon>Daphniidae</taxon>
        <taxon>Daphnia</taxon>
    </lineage>
</organism>
<keyword evidence="2" id="KW-0812">Transmembrane</keyword>
<evidence type="ECO:0000313" key="7">
    <source>
        <dbReference type="Proteomes" id="UP000000305"/>
    </source>
</evidence>
<dbReference type="HOGENOM" id="CLU_1604401_0_0_1"/>
<gene>
    <name evidence="6" type="ORF">DAPPUDRAFT_310869</name>
</gene>
<evidence type="ECO:0000256" key="2">
    <source>
        <dbReference type="ARBA" id="ARBA00022692"/>
    </source>
</evidence>
<reference evidence="6 7" key="1">
    <citation type="journal article" date="2011" name="Science">
        <title>The ecoresponsive genome of Daphnia pulex.</title>
        <authorList>
            <person name="Colbourne J.K."/>
            <person name="Pfrender M.E."/>
            <person name="Gilbert D."/>
            <person name="Thomas W.K."/>
            <person name="Tucker A."/>
            <person name="Oakley T.H."/>
            <person name="Tokishita S."/>
            <person name="Aerts A."/>
            <person name="Arnold G.J."/>
            <person name="Basu M.K."/>
            <person name="Bauer D.J."/>
            <person name="Caceres C.E."/>
            <person name="Carmel L."/>
            <person name="Casola C."/>
            <person name="Choi J.H."/>
            <person name="Detter J.C."/>
            <person name="Dong Q."/>
            <person name="Dusheyko S."/>
            <person name="Eads B.D."/>
            <person name="Frohlich T."/>
            <person name="Geiler-Samerotte K.A."/>
            <person name="Gerlach D."/>
            <person name="Hatcher P."/>
            <person name="Jogdeo S."/>
            <person name="Krijgsveld J."/>
            <person name="Kriventseva E.V."/>
            <person name="Kultz D."/>
            <person name="Laforsch C."/>
            <person name="Lindquist E."/>
            <person name="Lopez J."/>
            <person name="Manak J.R."/>
            <person name="Muller J."/>
            <person name="Pangilinan J."/>
            <person name="Patwardhan R.P."/>
            <person name="Pitluck S."/>
            <person name="Pritham E.J."/>
            <person name="Rechtsteiner A."/>
            <person name="Rho M."/>
            <person name="Rogozin I.B."/>
            <person name="Sakarya O."/>
            <person name="Salamov A."/>
            <person name="Schaack S."/>
            <person name="Shapiro H."/>
            <person name="Shiga Y."/>
            <person name="Skalitzky C."/>
            <person name="Smith Z."/>
            <person name="Souvorov A."/>
            <person name="Sung W."/>
            <person name="Tang Z."/>
            <person name="Tsuchiya D."/>
            <person name="Tu H."/>
            <person name="Vos H."/>
            <person name="Wang M."/>
            <person name="Wolf Y.I."/>
            <person name="Yamagata H."/>
            <person name="Yamada T."/>
            <person name="Ye Y."/>
            <person name="Shaw J.R."/>
            <person name="Andrews J."/>
            <person name="Crease T.J."/>
            <person name="Tang H."/>
            <person name="Lucas S.M."/>
            <person name="Robertson H.M."/>
            <person name="Bork P."/>
            <person name="Koonin E.V."/>
            <person name="Zdobnov E.M."/>
            <person name="Grigoriev I.V."/>
            <person name="Lynch M."/>
            <person name="Boore J.L."/>
        </authorList>
    </citation>
    <scope>NUCLEOTIDE SEQUENCE [LARGE SCALE GENOMIC DNA]</scope>
</reference>
<evidence type="ECO:0000256" key="1">
    <source>
        <dbReference type="ARBA" id="ARBA00004167"/>
    </source>
</evidence>
<dbReference type="OrthoDB" id="7961613at2759"/>
<keyword evidence="4" id="KW-0472">Membrane</keyword>
<sequence>MGQPIAGSMDQPHPAHHPPAGQTIPEMWALMDPADGPPDTIRDGDDLNGDLYYFPAVPIMKRQQSLDDDSGWISQKRAGMKRNRVRVEKILDTVHRSIVLGCVGLTVYGFYLAGLRFHRFYTVLKPAGEERKRLKELELLSEGQDKSADSQEFFLPEIPKLDKEKF</sequence>
<keyword evidence="3" id="KW-1133">Transmembrane helix</keyword>
<dbReference type="Pfam" id="PF14880">
    <property type="entry name" value="COX14"/>
    <property type="match status" value="1"/>
</dbReference>
<dbReference type="AlphaFoldDB" id="E9FVV1"/>
<dbReference type="EMBL" id="GL732525">
    <property type="protein sequence ID" value="EFX89039.1"/>
    <property type="molecule type" value="Genomic_DNA"/>
</dbReference>